<evidence type="ECO:0000256" key="5">
    <source>
        <dbReference type="ARBA" id="ARBA00023136"/>
    </source>
</evidence>
<dbReference type="InterPro" id="IPR039357">
    <property type="entry name" value="SRD5A/TECR"/>
</dbReference>
<dbReference type="PANTHER" id="PTHR10556:SF35">
    <property type="entry name" value="3-OXO-5-ALPHA-STEROID 4-DEHYDROGENASE FAMILY PROTEIN"/>
    <property type="match status" value="1"/>
</dbReference>
<dbReference type="AlphaFoldDB" id="A0A163TEN6"/>
<evidence type="ECO:0000313" key="9">
    <source>
        <dbReference type="Proteomes" id="UP000078561"/>
    </source>
</evidence>
<evidence type="ECO:0000256" key="4">
    <source>
        <dbReference type="ARBA" id="ARBA00022989"/>
    </source>
</evidence>
<dbReference type="OMA" id="KFWHVVA"/>
<reference evidence="8" key="1">
    <citation type="submission" date="2016-04" db="EMBL/GenBank/DDBJ databases">
        <authorList>
            <person name="Evans L.H."/>
            <person name="Alamgir A."/>
            <person name="Owens N."/>
            <person name="Weber N.D."/>
            <person name="Virtaneva K."/>
            <person name="Barbian K."/>
            <person name="Babar A."/>
            <person name="Rosenke K."/>
        </authorList>
    </citation>
    <scope>NUCLEOTIDE SEQUENCE [LARGE SCALE GENOMIC DNA]</scope>
    <source>
        <strain evidence="8">CBS 101.48</strain>
    </source>
</reference>
<accession>A0A163TEN6</accession>
<keyword evidence="3 6" id="KW-0812">Transmembrane</keyword>
<dbReference type="EMBL" id="LT554349">
    <property type="protein sequence ID" value="SAM04132.1"/>
    <property type="molecule type" value="Genomic_DNA"/>
</dbReference>
<dbReference type="STRING" id="4829.A0A163TEN6"/>
<evidence type="ECO:0000256" key="2">
    <source>
        <dbReference type="ARBA" id="ARBA00007742"/>
    </source>
</evidence>
<dbReference type="PROSITE" id="PS50244">
    <property type="entry name" value="S5A_REDUCTASE"/>
    <property type="match status" value="1"/>
</dbReference>
<evidence type="ECO:0000256" key="6">
    <source>
        <dbReference type="SAM" id="Phobius"/>
    </source>
</evidence>
<comment type="subcellular location">
    <subcellularLocation>
        <location evidence="1">Membrane</location>
        <topology evidence="1">Multi-pass membrane protein</topology>
    </subcellularLocation>
</comment>
<comment type="similarity">
    <text evidence="2">Belongs to the steroid 5-alpha reductase family.</text>
</comment>
<evidence type="ECO:0000313" key="8">
    <source>
        <dbReference type="EMBL" id="SAM04132.1"/>
    </source>
</evidence>
<dbReference type="InterPro" id="IPR001104">
    <property type="entry name" value="3-oxo-5_a-steroid_4-DH_C"/>
</dbReference>
<name>A0A163TEN6_ABSGL</name>
<dbReference type="Proteomes" id="UP000078561">
    <property type="component" value="Unassembled WGS sequence"/>
</dbReference>
<feature type="domain" description="3-oxo-5-alpha-steroid 4-dehydrogenase C-terminal" evidence="7">
    <location>
        <begin position="115"/>
        <end position="249"/>
    </location>
</feature>
<sequence length="252" mass="28194">MYYPDPTIPNVLIGCGALLSGVSLIRRELNPATQMGYSKFAKATKSSVMVPSKQGMLVIYLPSVVLCLLGGLWSLDQARHVKLVAFFSLLHFLKRIYEVLCVHRYSGQAILKDNIVIACSYAGFSITQLYFTSKVPSSATSSYEMGLGMALFFLGEGLNHYHHLILANLRKDGAKAYKIPQGGLFDYVWCPHYLGEIISFVAMTLLSQHMLIFIFQLSSVGYLAVRAYNTRLWYEQKFNITTKKPCLVPGLL</sequence>
<gene>
    <name evidence="8" type="primary">ABSGL_09992.1 scaffold 11783</name>
</gene>
<proteinExistence type="inferred from homology"/>
<dbReference type="GO" id="GO:0006629">
    <property type="term" value="P:lipid metabolic process"/>
    <property type="evidence" value="ECO:0007669"/>
    <property type="project" value="InterPro"/>
</dbReference>
<keyword evidence="4 6" id="KW-1133">Transmembrane helix</keyword>
<organism evidence="8">
    <name type="scientific">Absidia glauca</name>
    <name type="common">Pin mould</name>
    <dbReference type="NCBI Taxonomy" id="4829"/>
    <lineage>
        <taxon>Eukaryota</taxon>
        <taxon>Fungi</taxon>
        <taxon>Fungi incertae sedis</taxon>
        <taxon>Mucoromycota</taxon>
        <taxon>Mucoromycotina</taxon>
        <taxon>Mucoromycetes</taxon>
        <taxon>Mucorales</taxon>
        <taxon>Cunninghamellaceae</taxon>
        <taxon>Absidia</taxon>
    </lineage>
</organism>
<feature type="transmembrane region" description="Helical" evidence="6">
    <location>
        <begin position="55"/>
        <end position="75"/>
    </location>
</feature>
<evidence type="ECO:0000256" key="3">
    <source>
        <dbReference type="ARBA" id="ARBA00022692"/>
    </source>
</evidence>
<evidence type="ECO:0000259" key="7">
    <source>
        <dbReference type="Pfam" id="PF02544"/>
    </source>
</evidence>
<evidence type="ECO:0000256" key="1">
    <source>
        <dbReference type="ARBA" id="ARBA00004141"/>
    </source>
</evidence>
<keyword evidence="9" id="KW-1185">Reference proteome</keyword>
<dbReference type="OrthoDB" id="5788137at2759"/>
<dbReference type="Pfam" id="PF02544">
    <property type="entry name" value="Steroid_dh"/>
    <property type="match status" value="1"/>
</dbReference>
<protein>
    <recommendedName>
        <fullName evidence="7">3-oxo-5-alpha-steroid 4-dehydrogenase C-terminal domain-containing protein</fullName>
    </recommendedName>
</protein>
<dbReference type="GO" id="GO:0016020">
    <property type="term" value="C:membrane"/>
    <property type="evidence" value="ECO:0007669"/>
    <property type="project" value="UniProtKB-SubCell"/>
</dbReference>
<dbReference type="GO" id="GO:0016627">
    <property type="term" value="F:oxidoreductase activity, acting on the CH-CH group of donors"/>
    <property type="evidence" value="ECO:0007669"/>
    <property type="project" value="InterPro"/>
</dbReference>
<dbReference type="PANTHER" id="PTHR10556">
    <property type="entry name" value="3-OXO-5-ALPHA-STEROID 4-DEHYDROGENASE"/>
    <property type="match status" value="1"/>
</dbReference>
<keyword evidence="5 6" id="KW-0472">Membrane</keyword>
<dbReference type="InParanoid" id="A0A163TEN6"/>